<comment type="caution">
    <text evidence="1">The sequence shown here is derived from an EMBL/GenBank/DDBJ whole genome shotgun (WGS) entry which is preliminary data.</text>
</comment>
<evidence type="ECO:0000313" key="1">
    <source>
        <dbReference type="EMBL" id="GBH21539.1"/>
    </source>
</evidence>
<name>A0AAN4TQK8_PSESF</name>
<reference evidence="1 2" key="1">
    <citation type="submission" date="2018-04" db="EMBL/GenBank/DDBJ databases">
        <title>Draft genome sequence of Pseudomonas syringae pv. actinidiae biovar 3 strains isolated from kiwifruit in Kagawa prefecture.</title>
        <authorList>
            <person name="Tabuchi M."/>
            <person name="Saito M."/>
            <person name="Fujiwara S."/>
            <person name="Sasa N."/>
            <person name="Akimitsu K."/>
            <person name="Gomi K."/>
            <person name="Konishi-Sugita S."/>
            <person name="Hamano K."/>
            <person name="Kataoka I."/>
        </authorList>
    </citation>
    <scope>NUCLEOTIDE SEQUENCE [LARGE SCALE GENOMIC DNA]</scope>
    <source>
        <strain evidence="1 2">MAFF212211</strain>
    </source>
</reference>
<dbReference type="AlphaFoldDB" id="A0AAN4TQK8"/>
<dbReference type="InterPro" id="IPR011856">
    <property type="entry name" value="tRNA_endonuc-like_dom_sf"/>
</dbReference>
<accession>A0AAN4TQK8</accession>
<sequence>MIRDIESPQVARDVARRVKRGRRALVVKSMKCPGGDLRVESALERDVATFLDLDPRVIELTSQPFSIEIESCLILPSRDHHVRKPGIKPRFYTPDFLCRLGDGSKLAIDAKHSSFIAGFEPRQAEIVSGLWQHGIRFLLIPETLLFPEQMRIAASLHLLRAKYQQPLRDQADNELRVLLEKQSSWLTSDLSSLLTSGQVGILAGLLSGSLKADLSSAVFASHSRVDSAHGDLSHLQLLELSV</sequence>
<dbReference type="RefSeq" id="WP_017683414.1">
    <property type="nucleotide sequence ID" value="NZ_BGKA01000300.1"/>
</dbReference>
<dbReference type="GO" id="GO:0003676">
    <property type="term" value="F:nucleic acid binding"/>
    <property type="evidence" value="ECO:0007669"/>
    <property type="project" value="InterPro"/>
</dbReference>
<dbReference type="EMBL" id="BGKA01000300">
    <property type="protein sequence ID" value="GBH21539.1"/>
    <property type="molecule type" value="Genomic_DNA"/>
</dbReference>
<gene>
    <name evidence="1" type="ORF">KPSA3_07587</name>
</gene>
<protein>
    <submittedName>
        <fullName evidence="1">Sirohydrochlorin ferrochelatase</fullName>
    </submittedName>
</protein>
<dbReference type="Proteomes" id="UP000248291">
    <property type="component" value="Unassembled WGS sequence"/>
</dbReference>
<dbReference type="Gene3D" id="3.40.1350.10">
    <property type="match status" value="1"/>
</dbReference>
<organism evidence="1 2">
    <name type="scientific">Pseudomonas syringae pv. actinidiae</name>
    <dbReference type="NCBI Taxonomy" id="103796"/>
    <lineage>
        <taxon>Bacteria</taxon>
        <taxon>Pseudomonadati</taxon>
        <taxon>Pseudomonadota</taxon>
        <taxon>Gammaproteobacteria</taxon>
        <taxon>Pseudomonadales</taxon>
        <taxon>Pseudomonadaceae</taxon>
        <taxon>Pseudomonas</taxon>
        <taxon>Pseudomonas syringae</taxon>
    </lineage>
</organism>
<evidence type="ECO:0000313" key="2">
    <source>
        <dbReference type="Proteomes" id="UP000248291"/>
    </source>
</evidence>
<proteinExistence type="predicted"/>